<proteinExistence type="predicted"/>
<evidence type="ECO:0000313" key="2">
    <source>
        <dbReference type="EMBL" id="GHP12554.1"/>
    </source>
</evidence>
<reference evidence="2" key="1">
    <citation type="submission" date="2020-10" db="EMBL/GenBank/DDBJ databases">
        <title>Unveiling of a novel bifunctional photoreceptor, Dualchrome1, isolated from a cosmopolitan green alga.</title>
        <authorList>
            <person name="Suzuki S."/>
            <person name="Kawachi M."/>
        </authorList>
    </citation>
    <scope>NUCLEOTIDE SEQUENCE</scope>
    <source>
        <strain evidence="2">NIES 2893</strain>
    </source>
</reference>
<evidence type="ECO:0000256" key="1">
    <source>
        <dbReference type="SAM" id="MobiDB-lite"/>
    </source>
</evidence>
<sequence length="170" mass="18594">MAALGGADQPGLAEQIQLLREQNNLLVQQNLQLQQGRPAARVQPQPEPTADGTEPRRRRKLVGFVRNDAGGSKAATKQLAGLRWVAAYTGVLLPLGAPILKSMVGITADRFHSGVRPEYAPGIPDYDDRSKRNCMRLHRAGVDVVLPSTHTPEDESMCRALLNVTRIIEE</sequence>
<accession>A0A830HZJ6</accession>
<feature type="region of interest" description="Disordered" evidence="1">
    <location>
        <begin position="35"/>
        <end position="56"/>
    </location>
</feature>
<keyword evidence="3" id="KW-1185">Reference proteome</keyword>
<dbReference type="AlphaFoldDB" id="A0A830HZJ6"/>
<name>A0A830HZJ6_9CHLO</name>
<dbReference type="EMBL" id="BNJQ01000043">
    <property type="protein sequence ID" value="GHP12554.1"/>
    <property type="molecule type" value="Genomic_DNA"/>
</dbReference>
<dbReference type="Proteomes" id="UP000660262">
    <property type="component" value="Unassembled WGS sequence"/>
</dbReference>
<comment type="caution">
    <text evidence="2">The sequence shown here is derived from an EMBL/GenBank/DDBJ whole genome shotgun (WGS) entry which is preliminary data.</text>
</comment>
<protein>
    <submittedName>
        <fullName evidence="2">Uncharacterized protein</fullName>
    </submittedName>
</protein>
<gene>
    <name evidence="2" type="ORF">PPROV_001128200</name>
</gene>
<evidence type="ECO:0000313" key="3">
    <source>
        <dbReference type="Proteomes" id="UP000660262"/>
    </source>
</evidence>
<organism evidence="2 3">
    <name type="scientific">Pycnococcus provasolii</name>
    <dbReference type="NCBI Taxonomy" id="41880"/>
    <lineage>
        <taxon>Eukaryota</taxon>
        <taxon>Viridiplantae</taxon>
        <taxon>Chlorophyta</taxon>
        <taxon>Pseudoscourfieldiophyceae</taxon>
        <taxon>Pseudoscourfieldiales</taxon>
        <taxon>Pycnococcaceae</taxon>
        <taxon>Pycnococcus</taxon>
    </lineage>
</organism>